<keyword evidence="1 4" id="KW-0456">Lyase</keyword>
<dbReference type="Pfam" id="PF02884">
    <property type="entry name" value="Lyase_8_C"/>
    <property type="match status" value="1"/>
</dbReference>
<evidence type="ECO:0000256" key="1">
    <source>
        <dbReference type="ARBA" id="ARBA00023239"/>
    </source>
</evidence>
<dbReference type="Proteomes" id="UP001440599">
    <property type="component" value="Unassembled WGS sequence"/>
</dbReference>
<name>A0ABV1EME5_9FIRM</name>
<reference evidence="4 5" key="1">
    <citation type="submission" date="2024-03" db="EMBL/GenBank/DDBJ databases">
        <title>Human intestinal bacterial collection.</title>
        <authorList>
            <person name="Pauvert C."/>
            <person name="Hitch T.C.A."/>
            <person name="Clavel T."/>
        </authorList>
    </citation>
    <scope>NUCLEOTIDE SEQUENCE [LARGE SCALE GENOMIC DNA]</scope>
    <source>
        <strain evidence="4 5">CLA-AP-H34</strain>
    </source>
</reference>
<comment type="caution">
    <text evidence="4">The sequence shown here is derived from an EMBL/GenBank/DDBJ whole genome shotgun (WGS) entry which is preliminary data.</text>
</comment>
<proteinExistence type="predicted"/>
<feature type="domain" description="Polysaccharide lyase family 8 C-terminal" evidence="3">
    <location>
        <begin position="129"/>
        <end position="191"/>
    </location>
</feature>
<organism evidence="4 5">
    <name type="scientific">Flavonifractor hominis</name>
    <dbReference type="NCBI Taxonomy" id="3133178"/>
    <lineage>
        <taxon>Bacteria</taxon>
        <taxon>Bacillati</taxon>
        <taxon>Bacillota</taxon>
        <taxon>Clostridia</taxon>
        <taxon>Eubacteriales</taxon>
        <taxon>Oscillospiraceae</taxon>
        <taxon>Flavonifractor</taxon>
    </lineage>
</organism>
<feature type="domain" description="Polysaccharide lyase family 8 central" evidence="2">
    <location>
        <begin position="13"/>
        <end position="114"/>
    </location>
</feature>
<dbReference type="PANTHER" id="PTHR38481">
    <property type="entry name" value="HYALURONATE LYASE"/>
    <property type="match status" value="1"/>
</dbReference>
<evidence type="ECO:0000313" key="4">
    <source>
        <dbReference type="EMBL" id="MEQ2455767.1"/>
    </source>
</evidence>
<keyword evidence="5" id="KW-1185">Reference proteome</keyword>
<accession>A0ABV1EME5</accession>
<evidence type="ECO:0000259" key="2">
    <source>
        <dbReference type="Pfam" id="PF02278"/>
    </source>
</evidence>
<dbReference type="Gene3D" id="2.70.98.10">
    <property type="match status" value="1"/>
</dbReference>
<dbReference type="InterPro" id="IPR011013">
    <property type="entry name" value="Gal_mutarotase_sf_dom"/>
</dbReference>
<dbReference type="EMBL" id="JBBMFT010000002">
    <property type="protein sequence ID" value="MEQ2455767.1"/>
    <property type="molecule type" value="Genomic_DNA"/>
</dbReference>
<evidence type="ECO:0000313" key="5">
    <source>
        <dbReference type="Proteomes" id="UP001440599"/>
    </source>
</evidence>
<dbReference type="Pfam" id="PF02278">
    <property type="entry name" value="Lyase_8"/>
    <property type="match status" value="1"/>
</dbReference>
<gene>
    <name evidence="4" type="ORF">WMO45_04470</name>
</gene>
<dbReference type="RefSeq" id="WP_349139369.1">
    <property type="nucleotide sequence ID" value="NZ_JBBMFT010000002.1"/>
</dbReference>
<protein>
    <submittedName>
        <fullName evidence="4">Polysaccharide lyase beta-sandwich domain-containing protein</fullName>
    </submittedName>
</protein>
<dbReference type="GO" id="GO:0016829">
    <property type="term" value="F:lyase activity"/>
    <property type="evidence" value="ECO:0007669"/>
    <property type="project" value="UniProtKB-KW"/>
</dbReference>
<dbReference type="InterPro" id="IPR038970">
    <property type="entry name" value="Lyase_8"/>
</dbReference>
<dbReference type="Gene3D" id="2.60.220.10">
    <property type="entry name" value="Polysaccharide lyase family 8-like, C-terminal"/>
    <property type="match status" value="1"/>
</dbReference>
<evidence type="ECO:0000259" key="3">
    <source>
        <dbReference type="Pfam" id="PF02884"/>
    </source>
</evidence>
<dbReference type="InterPro" id="IPR011071">
    <property type="entry name" value="Lyase_8-like_C"/>
</dbReference>
<dbReference type="SUPFAM" id="SSF74650">
    <property type="entry name" value="Galactose mutarotase-like"/>
    <property type="match status" value="1"/>
</dbReference>
<dbReference type="InterPro" id="IPR004103">
    <property type="entry name" value="Lyase_8_C"/>
</dbReference>
<dbReference type="SUPFAM" id="SSF49863">
    <property type="entry name" value="Hyaluronate lyase-like, C-terminal domain"/>
    <property type="match status" value="1"/>
</dbReference>
<sequence length="224" mass="24636">MENYKAELDLSNTVTVDGKVQNCGETDEFNGKHEDVHYIYMEGNVEGADVGYVFPGGADVTGLRETRTQKWTLMNTYDKFYYDDDVTNSFITMYLEHGANPVDASYQYIILPSKSEAETADYSTNADVEILANTDTVHAVREKTLGITAVNFFEAGDCPEAQVSVDKLASVMFGTDESGCLTVSVADVTNKAEGTITVTLSFTVDRIPSGNVLLRWSIKRIALC</sequence>
<dbReference type="PANTHER" id="PTHR38481:SF1">
    <property type="entry name" value="HYALURONATE LYASE"/>
    <property type="match status" value="1"/>
</dbReference>
<dbReference type="InterPro" id="IPR003159">
    <property type="entry name" value="Lyase_8_central_dom"/>
</dbReference>
<dbReference type="InterPro" id="IPR014718">
    <property type="entry name" value="GH-type_carb-bd"/>
</dbReference>